<dbReference type="EMBL" id="JXRP01000006">
    <property type="protein sequence ID" value="KIL51794.1"/>
    <property type="molecule type" value="Genomic_DNA"/>
</dbReference>
<name>A0A0C2SCU6_9BACL</name>
<proteinExistence type="predicted"/>
<evidence type="ECO:0000313" key="2">
    <source>
        <dbReference type="Proteomes" id="UP000031938"/>
    </source>
</evidence>
<sequence length="118" mass="13404">MLKPFLLELDGAEFQVISKGLEEEDYLHFILFREEEIEDQQLGYSVNDEGESLIGSGEGDWREGWIVIGYEEDLGDPLIVDTSQEAMPVFTAEHGAGDWEPILLFDSLQNIKERIGLK</sequence>
<organism evidence="1 2">
    <name type="scientific">Jeotgalibacillus soli</name>
    <dbReference type="NCBI Taxonomy" id="889306"/>
    <lineage>
        <taxon>Bacteria</taxon>
        <taxon>Bacillati</taxon>
        <taxon>Bacillota</taxon>
        <taxon>Bacilli</taxon>
        <taxon>Bacillales</taxon>
        <taxon>Caryophanaceae</taxon>
        <taxon>Jeotgalibacillus</taxon>
    </lineage>
</organism>
<keyword evidence="2" id="KW-1185">Reference proteome</keyword>
<dbReference type="PATRIC" id="fig|889306.3.peg.166"/>
<dbReference type="STRING" id="889306.KP78_01640"/>
<accession>A0A0C2SCU6</accession>
<reference evidence="1 2" key="1">
    <citation type="submission" date="2015-01" db="EMBL/GenBank/DDBJ databases">
        <title>Genome sequencing of Jeotgalibacillus soli.</title>
        <authorList>
            <person name="Goh K.M."/>
            <person name="Chan K.-G."/>
            <person name="Yaakop A.S."/>
            <person name="Ee R."/>
            <person name="Gan H.M."/>
            <person name="Chan C.S."/>
        </authorList>
    </citation>
    <scope>NUCLEOTIDE SEQUENCE [LARGE SCALE GENOMIC DNA]</scope>
    <source>
        <strain evidence="1 2">P9</strain>
    </source>
</reference>
<dbReference type="OrthoDB" id="8444591at2"/>
<gene>
    <name evidence="1" type="ORF">KP78_01640</name>
</gene>
<dbReference type="AlphaFoldDB" id="A0A0C2SCU6"/>
<dbReference type="Proteomes" id="UP000031938">
    <property type="component" value="Unassembled WGS sequence"/>
</dbReference>
<dbReference type="RefSeq" id="WP_052474426.1">
    <property type="nucleotide sequence ID" value="NZ_JXRP01000006.1"/>
</dbReference>
<evidence type="ECO:0000313" key="1">
    <source>
        <dbReference type="EMBL" id="KIL51794.1"/>
    </source>
</evidence>
<protein>
    <submittedName>
        <fullName evidence="1">Uncharacterized protein</fullName>
    </submittedName>
</protein>
<comment type="caution">
    <text evidence="1">The sequence shown here is derived from an EMBL/GenBank/DDBJ whole genome shotgun (WGS) entry which is preliminary data.</text>
</comment>